<proteinExistence type="predicted"/>
<name>A0A645HZE4_9ZZZZ</name>
<accession>A0A645HZE4</accession>
<dbReference type="AlphaFoldDB" id="A0A645HZE4"/>
<sequence>MERLPRRRAVRLERLYVFFQLSSGRKAVHVRAVAPKAREHHAVANTNLRMVLASPDVLHREGAVADVIVQFAHRAVKVWLVADADGAKRENGRLRTSRRVFFQASHGLLH</sequence>
<organism evidence="1">
    <name type="scientific">bioreactor metagenome</name>
    <dbReference type="NCBI Taxonomy" id="1076179"/>
    <lineage>
        <taxon>unclassified sequences</taxon>
        <taxon>metagenomes</taxon>
        <taxon>ecological metagenomes</taxon>
    </lineage>
</organism>
<comment type="caution">
    <text evidence="1">The sequence shown here is derived from an EMBL/GenBank/DDBJ whole genome shotgun (WGS) entry which is preliminary data.</text>
</comment>
<reference evidence="1" key="1">
    <citation type="submission" date="2019-08" db="EMBL/GenBank/DDBJ databases">
        <authorList>
            <person name="Kucharzyk K."/>
            <person name="Murdoch R.W."/>
            <person name="Higgins S."/>
            <person name="Loffler F."/>
        </authorList>
    </citation>
    <scope>NUCLEOTIDE SEQUENCE</scope>
</reference>
<gene>
    <name evidence="1" type="ORF">SDC9_188191</name>
</gene>
<protein>
    <submittedName>
        <fullName evidence="1">Uncharacterized protein</fullName>
    </submittedName>
</protein>
<dbReference type="EMBL" id="VSSQ01097209">
    <property type="protein sequence ID" value="MPN40653.1"/>
    <property type="molecule type" value="Genomic_DNA"/>
</dbReference>
<evidence type="ECO:0000313" key="1">
    <source>
        <dbReference type="EMBL" id="MPN40653.1"/>
    </source>
</evidence>